<feature type="transmembrane region" description="Helical" evidence="6">
    <location>
        <begin position="104"/>
        <end position="122"/>
    </location>
</feature>
<comment type="caution">
    <text evidence="7">The sequence shown here is derived from an EMBL/GenBank/DDBJ whole genome shotgun (WGS) entry which is preliminary data.</text>
</comment>
<dbReference type="PANTHER" id="PTHR30250">
    <property type="entry name" value="PST FAMILY PREDICTED COLANIC ACID TRANSPORTER"/>
    <property type="match status" value="1"/>
</dbReference>
<evidence type="ECO:0000256" key="3">
    <source>
        <dbReference type="ARBA" id="ARBA00022692"/>
    </source>
</evidence>
<feature type="transmembrane region" description="Helical" evidence="6">
    <location>
        <begin position="375"/>
        <end position="394"/>
    </location>
</feature>
<reference evidence="8" key="1">
    <citation type="submission" date="2017-09" db="EMBL/GenBank/DDBJ databases">
        <title>Depth-based differentiation of microbial function through sediment-hosted aquifers and enrichment of novel symbionts in the deep terrestrial subsurface.</title>
        <authorList>
            <person name="Probst A.J."/>
            <person name="Ladd B."/>
            <person name="Jarett J.K."/>
            <person name="Geller-Mcgrath D.E."/>
            <person name="Sieber C.M.K."/>
            <person name="Emerson J.B."/>
            <person name="Anantharaman K."/>
            <person name="Thomas B.C."/>
            <person name="Malmstrom R."/>
            <person name="Stieglmeier M."/>
            <person name="Klingl A."/>
            <person name="Woyke T."/>
            <person name="Ryan C.M."/>
            <person name="Banfield J.F."/>
        </authorList>
    </citation>
    <scope>NUCLEOTIDE SEQUENCE [LARGE SCALE GENOMIC DNA]</scope>
</reference>
<keyword evidence="2" id="KW-1003">Cell membrane</keyword>
<protein>
    <submittedName>
        <fullName evidence="7">Uncharacterized protein</fullName>
    </submittedName>
</protein>
<feature type="transmembrane region" description="Helical" evidence="6">
    <location>
        <begin position="400"/>
        <end position="421"/>
    </location>
</feature>
<accession>A0A2M6WZD1</accession>
<organism evidence="7 8">
    <name type="scientific">Candidatus Andersenbacteria bacterium CG10_big_fil_rev_8_21_14_0_10_54_11</name>
    <dbReference type="NCBI Taxonomy" id="1974485"/>
    <lineage>
        <taxon>Bacteria</taxon>
        <taxon>Candidatus Anderseniibacteriota</taxon>
    </lineage>
</organism>
<dbReference type="EMBL" id="PEZP01000031">
    <property type="protein sequence ID" value="PIT98117.1"/>
    <property type="molecule type" value="Genomic_DNA"/>
</dbReference>
<comment type="subcellular location">
    <subcellularLocation>
        <location evidence="1">Cell membrane</location>
        <topology evidence="1">Multi-pass membrane protein</topology>
    </subcellularLocation>
</comment>
<feature type="transmembrane region" description="Helical" evidence="6">
    <location>
        <begin position="348"/>
        <end position="368"/>
    </location>
</feature>
<sequence length="435" mass="47699">MTETVSTDPQKVSRHSLPVSTLGRWLGLDPGYLVSSTFWTSSEKVIRITGELAIIALLTRLTTSAILGQYVLLMSVYTVAATLSTTGLNAVLLRALAQGHDGTLRLIIQLTWRWTIIAALVLTGSSIILRPLLPAFIGPGLLVAALLLPGQTIYRKWEIIAQAKERFRLRTTYHAITMALLLIVVPVVAAGSRNSAITIFAANFGIQGALSYFFYLNMHRLITPRATIHAGWKKSGYRLFLADLFSIAYAHLDKILVASWLGVETLAIYAIATKLGEGIKLFSGNVVSAYIPRIYRHGISSALKWLRARRFSLLFGSIAMMTPLWLLTPWLIQILFGDQYTASITYAQWYTLVVPLHLFASLGGQLLICARQELAYVYATTAAGIANILLYALLIPIWGIAGAVAGSIGYYSIAVALYYTATVRKHHKVQSLGTA</sequence>
<evidence type="ECO:0000256" key="1">
    <source>
        <dbReference type="ARBA" id="ARBA00004651"/>
    </source>
</evidence>
<feature type="transmembrane region" description="Helical" evidence="6">
    <location>
        <begin position="311"/>
        <end position="336"/>
    </location>
</feature>
<dbReference type="InterPro" id="IPR050833">
    <property type="entry name" value="Poly_Biosynth_Transport"/>
</dbReference>
<feature type="transmembrane region" description="Helical" evidence="6">
    <location>
        <begin position="196"/>
        <end position="218"/>
    </location>
</feature>
<name>A0A2M6WZD1_9BACT</name>
<feature type="transmembrane region" description="Helical" evidence="6">
    <location>
        <begin position="128"/>
        <end position="150"/>
    </location>
</feature>
<evidence type="ECO:0000256" key="2">
    <source>
        <dbReference type="ARBA" id="ARBA00022475"/>
    </source>
</evidence>
<evidence type="ECO:0000313" key="8">
    <source>
        <dbReference type="Proteomes" id="UP000230731"/>
    </source>
</evidence>
<feature type="transmembrane region" description="Helical" evidence="6">
    <location>
        <begin position="70"/>
        <end position="92"/>
    </location>
</feature>
<dbReference type="AlphaFoldDB" id="A0A2M6WZD1"/>
<evidence type="ECO:0000313" key="7">
    <source>
        <dbReference type="EMBL" id="PIT98117.1"/>
    </source>
</evidence>
<dbReference type="PANTHER" id="PTHR30250:SF11">
    <property type="entry name" value="O-ANTIGEN TRANSPORTER-RELATED"/>
    <property type="match status" value="1"/>
</dbReference>
<evidence type="ECO:0000256" key="5">
    <source>
        <dbReference type="ARBA" id="ARBA00023136"/>
    </source>
</evidence>
<dbReference type="GO" id="GO:0005886">
    <property type="term" value="C:plasma membrane"/>
    <property type="evidence" value="ECO:0007669"/>
    <property type="project" value="UniProtKB-SubCell"/>
</dbReference>
<feature type="transmembrane region" description="Helical" evidence="6">
    <location>
        <begin position="171"/>
        <end position="190"/>
    </location>
</feature>
<dbReference type="Pfam" id="PF13440">
    <property type="entry name" value="Polysacc_synt_3"/>
    <property type="match status" value="1"/>
</dbReference>
<proteinExistence type="predicted"/>
<evidence type="ECO:0000256" key="6">
    <source>
        <dbReference type="SAM" id="Phobius"/>
    </source>
</evidence>
<gene>
    <name evidence="7" type="ORF">COT71_02545</name>
</gene>
<dbReference type="Proteomes" id="UP000230731">
    <property type="component" value="Unassembled WGS sequence"/>
</dbReference>
<keyword evidence="4 6" id="KW-1133">Transmembrane helix</keyword>
<keyword evidence="5 6" id="KW-0472">Membrane</keyword>
<keyword evidence="3 6" id="KW-0812">Transmembrane</keyword>
<evidence type="ECO:0000256" key="4">
    <source>
        <dbReference type="ARBA" id="ARBA00022989"/>
    </source>
</evidence>